<dbReference type="AlphaFoldDB" id="A0A3A3FIR1"/>
<accession>A0A3A3FIR1</accession>
<dbReference type="NCBIfam" id="TIGR03371">
    <property type="entry name" value="cellulose_yhjQ"/>
    <property type="match status" value="1"/>
</dbReference>
<dbReference type="Gene3D" id="3.40.50.300">
    <property type="entry name" value="P-loop containing nucleotide triphosphate hydrolases"/>
    <property type="match status" value="1"/>
</dbReference>
<proteinExistence type="predicted"/>
<dbReference type="EMBL" id="QYUO01000003">
    <property type="protein sequence ID" value="RJF92424.1"/>
    <property type="molecule type" value="Genomic_DNA"/>
</dbReference>
<organism evidence="1 2">
    <name type="scientific">Noviherbaspirillum saxi</name>
    <dbReference type="NCBI Taxonomy" id="2320863"/>
    <lineage>
        <taxon>Bacteria</taxon>
        <taxon>Pseudomonadati</taxon>
        <taxon>Pseudomonadota</taxon>
        <taxon>Betaproteobacteria</taxon>
        <taxon>Burkholderiales</taxon>
        <taxon>Oxalobacteraceae</taxon>
        <taxon>Noviherbaspirillum</taxon>
    </lineage>
</organism>
<keyword evidence="2" id="KW-1185">Reference proteome</keyword>
<dbReference type="Proteomes" id="UP000265955">
    <property type="component" value="Unassembled WGS sequence"/>
</dbReference>
<dbReference type="InterPro" id="IPR050678">
    <property type="entry name" value="DNA_Partitioning_ATPase"/>
</dbReference>
<name>A0A3A3FIR1_9BURK</name>
<reference evidence="2" key="1">
    <citation type="submission" date="2018-09" db="EMBL/GenBank/DDBJ databases">
        <authorList>
            <person name="Zhu H."/>
        </authorList>
    </citation>
    <scope>NUCLEOTIDE SEQUENCE [LARGE SCALE GENOMIC DNA]</scope>
    <source>
        <strain evidence="2">K1R23-30</strain>
    </source>
</reference>
<gene>
    <name evidence="1" type="primary">yhjQ</name>
    <name evidence="1" type="ORF">D3871_27800</name>
</gene>
<comment type="caution">
    <text evidence="1">The sequence shown here is derived from an EMBL/GenBank/DDBJ whole genome shotgun (WGS) entry which is preliminary data.</text>
</comment>
<dbReference type="InterPro" id="IPR027417">
    <property type="entry name" value="P-loop_NTPase"/>
</dbReference>
<dbReference type="Pfam" id="PF06564">
    <property type="entry name" value="CBP_BcsQ"/>
    <property type="match status" value="1"/>
</dbReference>
<evidence type="ECO:0000313" key="1">
    <source>
        <dbReference type="EMBL" id="RJF92424.1"/>
    </source>
</evidence>
<dbReference type="SUPFAM" id="SSF52540">
    <property type="entry name" value="P-loop containing nucleoside triphosphate hydrolases"/>
    <property type="match status" value="1"/>
</dbReference>
<dbReference type="InterPro" id="IPR017746">
    <property type="entry name" value="Cellulose_synthase_operon_BcsQ"/>
</dbReference>
<protein>
    <submittedName>
        <fullName evidence="1">Cellulose synthase operon protein YhjQ</fullName>
    </submittedName>
</protein>
<dbReference type="CDD" id="cd02042">
    <property type="entry name" value="ParAB_family"/>
    <property type="match status" value="1"/>
</dbReference>
<evidence type="ECO:0000313" key="2">
    <source>
        <dbReference type="Proteomes" id="UP000265955"/>
    </source>
</evidence>
<sequence>MDQALWQRVRCIGFDDERYIAGTACSLGSTLTASHKQFTIQNRVQRSIMQIIALISGKGGVGKTSITVNLATALAQRRKRVLLIDLDPQNAQRLHLGMDPEEIAGLVREGISPESIFDSPFGVKFIPFGRVNESELEDFERELKHYPEWVVDGIATLDLNAFDYVILDTPPGPTVFLQQALTAAQRAMIVVLADAASYATIPKMTSLVEQYTAERSDFSGTHLLINQMPTQSRLGHQVRSALFASYAEKLVPVAIHKDPRVSQALAFERPVLEYEPGCKASLDIQYLADWVLDSSS</sequence>
<dbReference type="PANTHER" id="PTHR13696">
    <property type="entry name" value="P-LOOP CONTAINING NUCLEOSIDE TRIPHOSPHATE HYDROLASE"/>
    <property type="match status" value="1"/>
</dbReference>
<dbReference type="PANTHER" id="PTHR13696:SF99">
    <property type="entry name" value="COBYRINIC ACID AC-DIAMIDE SYNTHASE"/>
    <property type="match status" value="1"/>
</dbReference>